<evidence type="ECO:0000259" key="1">
    <source>
        <dbReference type="Pfam" id="PF00248"/>
    </source>
</evidence>
<accession>A0A2T2WZ67</accession>
<sequence length="300" mass="33567">MEYRVLGRTGEQVSIIGFGALEIGRDWGIGHGDDIKRPSVEQAATVLHHVLDLGINIIDTASAYHQSETRIGQALSKRRHQYFLATKCGEHNREPETYYDFSYHAIAMSIEESLARLRTSQIDLLQIHFGPNPRNVLEQGDTVRAMREAKDAGKVRFLGASCEYDLIDDIIALQDFDVVQLTYNLLDRRALDAIKKAADHALGILIRFPLAMGWLTPRAKTLIATSSPQADQLKLKPYLALLNNDFQQLIPLALQFIAQRPEVSSILVGTKNVQHLDEAVQAMDHPLPPGIMDEVNRLAK</sequence>
<dbReference type="SUPFAM" id="SSF51430">
    <property type="entry name" value="NAD(P)-linked oxidoreductase"/>
    <property type="match status" value="1"/>
</dbReference>
<gene>
    <name evidence="2" type="ORF">C7B47_08245</name>
</gene>
<dbReference type="AlphaFoldDB" id="A0A2T2WZ67"/>
<dbReference type="PANTHER" id="PTHR43312">
    <property type="entry name" value="D-THREO-ALDOSE 1-DEHYDROGENASE"/>
    <property type="match status" value="1"/>
</dbReference>
<dbReference type="Pfam" id="PF00248">
    <property type="entry name" value="Aldo_ket_red"/>
    <property type="match status" value="1"/>
</dbReference>
<feature type="domain" description="NADP-dependent oxidoreductase" evidence="1">
    <location>
        <begin position="16"/>
        <end position="298"/>
    </location>
</feature>
<evidence type="ECO:0000313" key="2">
    <source>
        <dbReference type="EMBL" id="PSR27539.1"/>
    </source>
</evidence>
<proteinExistence type="predicted"/>
<dbReference type="InterPro" id="IPR023210">
    <property type="entry name" value="NADP_OxRdtase_dom"/>
</dbReference>
<dbReference type="Gene3D" id="3.20.20.100">
    <property type="entry name" value="NADP-dependent oxidoreductase domain"/>
    <property type="match status" value="1"/>
</dbReference>
<evidence type="ECO:0000313" key="3">
    <source>
        <dbReference type="Proteomes" id="UP000242705"/>
    </source>
</evidence>
<organism evidence="2 3">
    <name type="scientific">Sulfobacillus thermosulfidooxidans</name>
    <dbReference type="NCBI Taxonomy" id="28034"/>
    <lineage>
        <taxon>Bacteria</taxon>
        <taxon>Bacillati</taxon>
        <taxon>Bacillota</taxon>
        <taxon>Clostridia</taxon>
        <taxon>Eubacteriales</taxon>
        <taxon>Clostridiales Family XVII. Incertae Sedis</taxon>
        <taxon>Sulfobacillus</taxon>
    </lineage>
</organism>
<reference evidence="2 3" key="1">
    <citation type="journal article" date="2014" name="BMC Genomics">
        <title>Comparison of environmental and isolate Sulfobacillus genomes reveals diverse carbon, sulfur, nitrogen, and hydrogen metabolisms.</title>
        <authorList>
            <person name="Justice N.B."/>
            <person name="Norman A."/>
            <person name="Brown C.T."/>
            <person name="Singh A."/>
            <person name="Thomas B.C."/>
            <person name="Banfield J.F."/>
        </authorList>
    </citation>
    <scope>NUCLEOTIDE SEQUENCE [LARGE SCALE GENOMIC DNA]</scope>
    <source>
        <strain evidence="2">AMDSBA5</strain>
    </source>
</reference>
<comment type="caution">
    <text evidence="2">The sequence shown here is derived from an EMBL/GenBank/DDBJ whole genome shotgun (WGS) entry which is preliminary data.</text>
</comment>
<dbReference type="InterPro" id="IPR036812">
    <property type="entry name" value="NAD(P)_OxRdtase_dom_sf"/>
</dbReference>
<dbReference type="EMBL" id="PXYX01000012">
    <property type="protein sequence ID" value="PSR27539.1"/>
    <property type="molecule type" value="Genomic_DNA"/>
</dbReference>
<dbReference type="InterPro" id="IPR053135">
    <property type="entry name" value="AKR2_Oxidoreductase"/>
</dbReference>
<name>A0A2T2WZ67_SULTH</name>
<dbReference type="PANTHER" id="PTHR43312:SF1">
    <property type="entry name" value="NADP-DEPENDENT OXIDOREDUCTASE DOMAIN-CONTAINING PROTEIN"/>
    <property type="match status" value="1"/>
</dbReference>
<dbReference type="Proteomes" id="UP000242705">
    <property type="component" value="Unassembled WGS sequence"/>
</dbReference>
<dbReference type="CDD" id="cd19095">
    <property type="entry name" value="AKR_PA4992-like"/>
    <property type="match status" value="1"/>
</dbReference>
<protein>
    <recommendedName>
        <fullName evidence="1">NADP-dependent oxidoreductase domain-containing protein</fullName>
    </recommendedName>
</protein>